<reference evidence="12 13" key="1">
    <citation type="journal article" date="2012" name="New Phytol.">
        <title>Insight into trade-off between wood decay and parasitism from the genome of a fungal forest pathogen.</title>
        <authorList>
            <person name="Olson A."/>
            <person name="Aerts A."/>
            <person name="Asiegbu F."/>
            <person name="Belbahri L."/>
            <person name="Bouzid O."/>
            <person name="Broberg A."/>
            <person name="Canback B."/>
            <person name="Coutinho P.M."/>
            <person name="Cullen D."/>
            <person name="Dalman K."/>
            <person name="Deflorio G."/>
            <person name="van Diepen L.T."/>
            <person name="Dunand C."/>
            <person name="Duplessis S."/>
            <person name="Durling M."/>
            <person name="Gonthier P."/>
            <person name="Grimwood J."/>
            <person name="Fossdal C.G."/>
            <person name="Hansson D."/>
            <person name="Henrissat B."/>
            <person name="Hietala A."/>
            <person name="Himmelstrand K."/>
            <person name="Hoffmeister D."/>
            <person name="Hogberg N."/>
            <person name="James T.Y."/>
            <person name="Karlsson M."/>
            <person name="Kohler A."/>
            <person name="Kues U."/>
            <person name="Lee Y.H."/>
            <person name="Lin Y.C."/>
            <person name="Lind M."/>
            <person name="Lindquist E."/>
            <person name="Lombard V."/>
            <person name="Lucas S."/>
            <person name="Lunden K."/>
            <person name="Morin E."/>
            <person name="Murat C."/>
            <person name="Park J."/>
            <person name="Raffaello T."/>
            <person name="Rouze P."/>
            <person name="Salamov A."/>
            <person name="Schmutz J."/>
            <person name="Solheim H."/>
            <person name="Stahlberg J."/>
            <person name="Velez H."/>
            <person name="de Vries R.P."/>
            <person name="Wiebenga A."/>
            <person name="Woodward S."/>
            <person name="Yakovlev I."/>
            <person name="Garbelotto M."/>
            <person name="Martin F."/>
            <person name="Grigoriev I.V."/>
            <person name="Stenlid J."/>
        </authorList>
    </citation>
    <scope>NUCLEOTIDE SEQUENCE [LARGE SCALE GENOMIC DNA]</scope>
    <source>
        <strain evidence="12 13">TC 32-1</strain>
    </source>
</reference>
<dbReference type="KEGG" id="hir:HETIRDRAFT_470826"/>
<organism evidence="12 13">
    <name type="scientific">Heterobasidion irregulare (strain TC 32-1)</name>
    <dbReference type="NCBI Taxonomy" id="747525"/>
    <lineage>
        <taxon>Eukaryota</taxon>
        <taxon>Fungi</taxon>
        <taxon>Dikarya</taxon>
        <taxon>Basidiomycota</taxon>
        <taxon>Agaricomycotina</taxon>
        <taxon>Agaricomycetes</taxon>
        <taxon>Russulales</taxon>
        <taxon>Bondarzewiaceae</taxon>
        <taxon>Heterobasidion</taxon>
        <taxon>Heterobasidion annosum species complex</taxon>
    </lineage>
</organism>
<feature type="region of interest" description="Disordered" evidence="10">
    <location>
        <begin position="226"/>
        <end position="255"/>
    </location>
</feature>
<dbReference type="NCBIfam" id="TIGR00570">
    <property type="entry name" value="cdk7"/>
    <property type="match status" value="1"/>
</dbReference>
<dbReference type="PROSITE" id="PS50089">
    <property type="entry name" value="ZF_RING_2"/>
    <property type="match status" value="1"/>
</dbReference>
<dbReference type="PANTHER" id="PTHR12683:SF13">
    <property type="entry name" value="CDK-ACTIVATING KINASE ASSEMBLY FACTOR MAT1"/>
    <property type="match status" value="1"/>
</dbReference>
<evidence type="ECO:0000256" key="3">
    <source>
        <dbReference type="ARBA" id="ARBA00022723"/>
    </source>
</evidence>
<dbReference type="Pfam" id="PF06391">
    <property type="entry name" value="MAT1"/>
    <property type="match status" value="1"/>
</dbReference>
<dbReference type="GO" id="GO:0061575">
    <property type="term" value="F:cyclin-dependent protein serine/threonine kinase activator activity"/>
    <property type="evidence" value="ECO:0007669"/>
    <property type="project" value="InterPro"/>
</dbReference>
<dbReference type="GeneID" id="20677362"/>
<dbReference type="InterPro" id="IPR017907">
    <property type="entry name" value="Znf_RING_CS"/>
</dbReference>
<keyword evidence="4 9" id="KW-0863">Zinc-finger</keyword>
<protein>
    <recommendedName>
        <fullName evidence="2">RNA polymerase II transcription factor B subunit 3</fullName>
    </recommendedName>
    <alternativeName>
        <fullName evidence="8">RNA polymerase II transcription factor B 38 kDa subunit</fullName>
    </alternativeName>
    <alternativeName>
        <fullName evidence="7">RNA polymerase II transcription factor B p38 subunit</fullName>
    </alternativeName>
</protein>
<proteinExistence type="predicted"/>
<dbReference type="Proteomes" id="UP000030671">
    <property type="component" value="Unassembled WGS sequence"/>
</dbReference>
<comment type="subcellular location">
    <subcellularLocation>
        <location evidence="1">Nucleus</location>
    </subcellularLocation>
</comment>
<evidence type="ECO:0000313" key="13">
    <source>
        <dbReference type="Proteomes" id="UP000030671"/>
    </source>
</evidence>
<dbReference type="InParanoid" id="W4KIL6"/>
<evidence type="ECO:0000256" key="8">
    <source>
        <dbReference type="ARBA" id="ARBA00033277"/>
    </source>
</evidence>
<gene>
    <name evidence="12" type="ORF">HETIRDRAFT_470826</name>
</gene>
<dbReference type="EMBL" id="KI925455">
    <property type="protein sequence ID" value="ETW85698.1"/>
    <property type="molecule type" value="Genomic_DNA"/>
</dbReference>
<dbReference type="SUPFAM" id="SSF57850">
    <property type="entry name" value="RING/U-box"/>
    <property type="match status" value="1"/>
</dbReference>
<dbReference type="HOGENOM" id="CLU_048466_0_1_1"/>
<dbReference type="InterPro" id="IPR001841">
    <property type="entry name" value="Znf_RING"/>
</dbReference>
<evidence type="ECO:0000259" key="11">
    <source>
        <dbReference type="PROSITE" id="PS50089"/>
    </source>
</evidence>
<evidence type="ECO:0000256" key="1">
    <source>
        <dbReference type="ARBA" id="ARBA00004123"/>
    </source>
</evidence>
<dbReference type="Gene3D" id="3.30.40.10">
    <property type="entry name" value="Zinc/RING finger domain, C3HC4 (zinc finger)"/>
    <property type="match status" value="1"/>
</dbReference>
<dbReference type="eggNOG" id="KOG3800">
    <property type="taxonomic scope" value="Eukaryota"/>
</dbReference>
<evidence type="ECO:0000256" key="10">
    <source>
        <dbReference type="SAM" id="MobiDB-lite"/>
    </source>
</evidence>
<dbReference type="GO" id="GO:0070985">
    <property type="term" value="C:transcription factor TFIIK complex"/>
    <property type="evidence" value="ECO:0007669"/>
    <property type="project" value="UniProtKB-ARBA"/>
</dbReference>
<evidence type="ECO:0000256" key="9">
    <source>
        <dbReference type="PROSITE-ProRule" id="PRU00175"/>
    </source>
</evidence>
<dbReference type="GO" id="GO:0008270">
    <property type="term" value="F:zinc ion binding"/>
    <property type="evidence" value="ECO:0007669"/>
    <property type="project" value="UniProtKB-KW"/>
</dbReference>
<feature type="compositionally biased region" description="Low complexity" evidence="10">
    <location>
        <begin position="28"/>
        <end position="43"/>
    </location>
</feature>
<dbReference type="RefSeq" id="XP_009542532.1">
    <property type="nucleotide sequence ID" value="XM_009544237.1"/>
</dbReference>
<evidence type="ECO:0000256" key="5">
    <source>
        <dbReference type="ARBA" id="ARBA00022833"/>
    </source>
</evidence>
<evidence type="ECO:0000256" key="6">
    <source>
        <dbReference type="ARBA" id="ARBA00023242"/>
    </source>
</evidence>
<feature type="region of interest" description="Disordered" evidence="10">
    <location>
        <begin position="1"/>
        <end position="49"/>
    </location>
</feature>
<accession>W4KIL6</accession>
<dbReference type="GO" id="GO:0006357">
    <property type="term" value="P:regulation of transcription by RNA polymerase II"/>
    <property type="evidence" value="ECO:0007669"/>
    <property type="project" value="TreeGrafter"/>
</dbReference>
<keyword evidence="13" id="KW-1185">Reference proteome</keyword>
<evidence type="ECO:0000256" key="7">
    <source>
        <dbReference type="ARBA" id="ARBA00029873"/>
    </source>
</evidence>
<dbReference type="InterPro" id="IPR004575">
    <property type="entry name" value="MAT1/Tfb3"/>
</dbReference>
<dbReference type="OrthoDB" id="5963at2759"/>
<dbReference type="PROSITE" id="PS00518">
    <property type="entry name" value="ZF_RING_1"/>
    <property type="match status" value="1"/>
</dbReference>
<evidence type="ECO:0000256" key="2">
    <source>
        <dbReference type="ARBA" id="ARBA00022257"/>
    </source>
</evidence>
<keyword evidence="5" id="KW-0862">Zinc</keyword>
<evidence type="ECO:0000256" key="4">
    <source>
        <dbReference type="ARBA" id="ARBA00022771"/>
    </source>
</evidence>
<feature type="domain" description="RING-type" evidence="11">
    <location>
        <begin position="84"/>
        <end position="127"/>
    </location>
</feature>
<keyword evidence="6" id="KW-0539">Nucleus</keyword>
<dbReference type="Pfam" id="PF17121">
    <property type="entry name" value="zf-C3HC4_5"/>
    <property type="match status" value="1"/>
</dbReference>
<dbReference type="GO" id="GO:0006289">
    <property type="term" value="P:nucleotide-excision repair"/>
    <property type="evidence" value="ECO:0007669"/>
    <property type="project" value="InterPro"/>
</dbReference>
<dbReference type="STRING" id="747525.W4KIL6"/>
<dbReference type="InterPro" id="IPR015877">
    <property type="entry name" value="MAT1_centre"/>
</dbReference>
<dbReference type="FunCoup" id="W4KIL6">
    <property type="interactions" value="315"/>
</dbReference>
<sequence>MANASRSNVGGWLRGTTIRKGTAASTPQTRSVTPQVQSTSSTVFGGGVKDPSGRTSEFFVTTHLSRFALVAIAHSRPQSSDDQCPVCKSDRYLNAKLRLLVGACYHKMCESCIDRLYTLGPGPCPFCAKILRKITFVPQTFEDLTVEKEVAVRRQIAKEFNKRREDFPDLRSYNDYLEEVEDITFNLINDIDVRETEQRIMRFRKENAAVIERNLHREEAYAQALREQEDAERRERQLRADEARQADEAERQARETERRALIDSLENSDADAARLVARSRADALKRAQARTAAAAQAVQQSAALLLRTRAAQSAAVPDVPHVPLQDDWDAYEDKYVMRDNYFDPFSDAVRRDREGIMRAGGYRVEEAWERALRCAVAGLDVVPLGEPSGDAVMTSC</sequence>
<dbReference type="PANTHER" id="PTHR12683">
    <property type="entry name" value="CDK-ACTIVATING KINASE ASSEMBLY FACTOR MAT1"/>
    <property type="match status" value="1"/>
</dbReference>
<dbReference type="AlphaFoldDB" id="W4KIL6"/>
<dbReference type="FunFam" id="3.30.40.10:FF:000037">
    <property type="entry name" value="Cdk-activating kinase assembly factor MAT1, centre"/>
    <property type="match status" value="1"/>
</dbReference>
<keyword evidence="3" id="KW-0479">Metal-binding</keyword>
<name>W4KIL6_HETIT</name>
<dbReference type="InterPro" id="IPR013083">
    <property type="entry name" value="Znf_RING/FYVE/PHD"/>
</dbReference>
<dbReference type="SMART" id="SM00184">
    <property type="entry name" value="RING"/>
    <property type="match status" value="1"/>
</dbReference>
<evidence type="ECO:0000313" key="12">
    <source>
        <dbReference type="EMBL" id="ETW85698.1"/>
    </source>
</evidence>